<dbReference type="Proteomes" id="UP000182660">
    <property type="component" value="Unassembled WGS sequence"/>
</dbReference>
<proteinExistence type="predicted"/>
<dbReference type="EMBL" id="FPLJ01000046">
    <property type="protein sequence ID" value="SGY89616.1"/>
    <property type="molecule type" value="Genomic_DNA"/>
</dbReference>
<dbReference type="PANTHER" id="PTHR32089:SF55">
    <property type="entry name" value="METHYL ACCEPTING SENSORY TRANSDUCER WITH CACHE_2 SMALL MOLECULE BINDING DOMAIN"/>
    <property type="match status" value="1"/>
</dbReference>
<reference evidence="1 2" key="1">
    <citation type="submission" date="2016-11" db="EMBL/GenBank/DDBJ databases">
        <authorList>
            <person name="Klemetsen T."/>
        </authorList>
    </citation>
    <scope>NUCLEOTIDE SEQUENCE [LARGE SCALE GENOMIC DNA]</scope>
    <source>
        <strain evidence="1">MT 2528</strain>
    </source>
</reference>
<gene>
    <name evidence="1" type="ORF">MT2528_1753</name>
</gene>
<comment type="caution">
    <text evidence="1">The sequence shown here is derived from an EMBL/GenBank/DDBJ whole genome shotgun (WGS) entry which is preliminary data.</text>
</comment>
<organism evidence="1 2">
    <name type="scientific">Moritella viscosa</name>
    <dbReference type="NCBI Taxonomy" id="80854"/>
    <lineage>
        <taxon>Bacteria</taxon>
        <taxon>Pseudomonadati</taxon>
        <taxon>Pseudomonadota</taxon>
        <taxon>Gammaproteobacteria</taxon>
        <taxon>Alteromonadales</taxon>
        <taxon>Moritellaceae</taxon>
        <taxon>Moritella</taxon>
    </lineage>
</organism>
<sequence>MLDGLHQFVAQAVSAMKTSQETSTHAMQSSTQISGSLSAVTDAVDAINEMTNHIATAATEQSSVTDEINRNMVNIRDVVAQLLESSHETTQVSTDLSTAGEQLETLLSQFKLA</sequence>
<keyword evidence="2" id="KW-1185">Reference proteome</keyword>
<protein>
    <submittedName>
        <fullName evidence="1">Hypothetical methyl-accepting chemotaxis protein</fullName>
    </submittedName>
</protein>
<evidence type="ECO:0000313" key="2">
    <source>
        <dbReference type="Proteomes" id="UP000182660"/>
    </source>
</evidence>
<accession>A0ABY1HEH7</accession>
<dbReference type="SUPFAM" id="SSF58104">
    <property type="entry name" value="Methyl-accepting chemotaxis protein (MCP) signaling domain"/>
    <property type="match status" value="1"/>
</dbReference>
<dbReference type="PANTHER" id="PTHR32089">
    <property type="entry name" value="METHYL-ACCEPTING CHEMOTAXIS PROTEIN MCPB"/>
    <property type="match status" value="1"/>
</dbReference>
<dbReference type="Gene3D" id="1.10.287.950">
    <property type="entry name" value="Methyl-accepting chemotaxis protein"/>
    <property type="match status" value="1"/>
</dbReference>
<name>A0ABY1HEH7_9GAMM</name>
<evidence type="ECO:0000313" key="1">
    <source>
        <dbReference type="EMBL" id="SGY89616.1"/>
    </source>
</evidence>